<evidence type="ECO:0000256" key="4">
    <source>
        <dbReference type="ARBA" id="ARBA00022764"/>
    </source>
</evidence>
<dbReference type="GO" id="GO:0042597">
    <property type="term" value="C:periplasmic space"/>
    <property type="evidence" value="ECO:0007669"/>
    <property type="project" value="UniProtKB-SubCell"/>
</dbReference>
<dbReference type="InterPro" id="IPR018950">
    <property type="entry name" value="DiS-bond_isomerase_DsbC/G_N"/>
</dbReference>
<name>A0A0B8Z9M6_9SPHN</name>
<dbReference type="InterPro" id="IPR012336">
    <property type="entry name" value="Thioredoxin-like_fold"/>
</dbReference>
<evidence type="ECO:0000259" key="10">
    <source>
        <dbReference type="Pfam" id="PF10411"/>
    </source>
</evidence>
<evidence type="ECO:0000256" key="3">
    <source>
        <dbReference type="ARBA" id="ARBA00022729"/>
    </source>
</evidence>
<dbReference type="InterPro" id="IPR009094">
    <property type="entry name" value="DiS-bond_isomerase_DsbC/G_N_sf"/>
</dbReference>
<keyword evidence="12" id="KW-0413">Isomerase</keyword>
<dbReference type="PATRIC" id="fig|48936.3.peg.3990"/>
<dbReference type="STRING" id="48936.NJ75_03956"/>
<protein>
    <recommendedName>
        <fullName evidence="7">Thiol:disulfide interchange protein</fullName>
    </recommendedName>
</protein>
<dbReference type="InterPro" id="IPR036249">
    <property type="entry name" value="Thioredoxin-like_sf"/>
</dbReference>
<dbReference type="PANTHER" id="PTHR35272">
    <property type="entry name" value="THIOL:DISULFIDE INTERCHANGE PROTEIN DSBC-RELATED"/>
    <property type="match status" value="1"/>
</dbReference>
<dbReference type="Pfam" id="PF13098">
    <property type="entry name" value="Thioredoxin_2"/>
    <property type="match status" value="1"/>
</dbReference>
<evidence type="ECO:0000313" key="12">
    <source>
        <dbReference type="EMBL" id="KHS42935.1"/>
    </source>
</evidence>
<feature type="domain" description="Thioredoxin-like fold" evidence="11">
    <location>
        <begin position="174"/>
        <end position="289"/>
    </location>
</feature>
<evidence type="ECO:0000256" key="6">
    <source>
        <dbReference type="ARBA" id="ARBA00023284"/>
    </source>
</evidence>
<dbReference type="SUPFAM" id="SSF52833">
    <property type="entry name" value="Thioredoxin-like"/>
    <property type="match status" value="1"/>
</dbReference>
<keyword evidence="4 7" id="KW-0574">Periplasm</keyword>
<dbReference type="RefSeq" id="WP_039337569.1">
    <property type="nucleotide sequence ID" value="NZ_JBNNWK010000016.1"/>
</dbReference>
<comment type="function">
    <text evidence="7">Required for disulfide bond formation in some periplasmic proteins. Acts by transferring its disulfide bond to other proteins and is reduced in the process.</text>
</comment>
<dbReference type="EMBL" id="JRVC01000024">
    <property type="protein sequence ID" value="KHS42935.1"/>
    <property type="molecule type" value="Genomic_DNA"/>
</dbReference>
<dbReference type="PANTHER" id="PTHR35272:SF3">
    <property type="entry name" value="THIOL:DISULFIDE INTERCHANGE PROTEIN DSBC"/>
    <property type="match status" value="1"/>
</dbReference>
<evidence type="ECO:0000259" key="11">
    <source>
        <dbReference type="Pfam" id="PF13098"/>
    </source>
</evidence>
<evidence type="ECO:0000313" key="13">
    <source>
        <dbReference type="Proteomes" id="UP000031338"/>
    </source>
</evidence>
<evidence type="ECO:0000256" key="5">
    <source>
        <dbReference type="ARBA" id="ARBA00023157"/>
    </source>
</evidence>
<dbReference type="GO" id="GO:0016853">
    <property type="term" value="F:isomerase activity"/>
    <property type="evidence" value="ECO:0007669"/>
    <property type="project" value="UniProtKB-KW"/>
</dbReference>
<keyword evidence="9" id="KW-1133">Transmembrane helix</keyword>
<feature type="region of interest" description="Disordered" evidence="8">
    <location>
        <begin position="127"/>
        <end position="154"/>
    </location>
</feature>
<dbReference type="AlphaFoldDB" id="A0A0B8Z9M6"/>
<feature type="compositionally biased region" description="Low complexity" evidence="8">
    <location>
        <begin position="140"/>
        <end position="153"/>
    </location>
</feature>
<comment type="similarity">
    <text evidence="2 7">Belongs to the thioredoxin family. DsbC subfamily.</text>
</comment>
<dbReference type="Pfam" id="PF10411">
    <property type="entry name" value="DsbC_N"/>
    <property type="match status" value="1"/>
</dbReference>
<dbReference type="Gene3D" id="3.40.30.10">
    <property type="entry name" value="Glutaredoxin"/>
    <property type="match status" value="1"/>
</dbReference>
<dbReference type="InterPro" id="IPR033954">
    <property type="entry name" value="DiS-bond_Isoase_DsbC/G"/>
</dbReference>
<dbReference type="InterPro" id="IPR051470">
    <property type="entry name" value="Thiol:disulfide_interchange"/>
</dbReference>
<keyword evidence="13" id="KW-1185">Reference proteome</keyword>
<proteinExistence type="inferred from homology"/>
<feature type="domain" description="Disulphide bond isomerase DsbC/G N-terminal" evidence="10">
    <location>
        <begin position="44"/>
        <end position="111"/>
    </location>
</feature>
<keyword evidence="9" id="KW-0812">Transmembrane</keyword>
<comment type="subcellular location">
    <subcellularLocation>
        <location evidence="1 7">Periplasm</location>
    </subcellularLocation>
</comment>
<organism evidence="12 13">
    <name type="scientific">Novosphingobium subterraneum</name>
    <dbReference type="NCBI Taxonomy" id="48936"/>
    <lineage>
        <taxon>Bacteria</taxon>
        <taxon>Pseudomonadati</taxon>
        <taxon>Pseudomonadota</taxon>
        <taxon>Alphaproteobacteria</taxon>
        <taxon>Sphingomonadales</taxon>
        <taxon>Sphingomonadaceae</taxon>
        <taxon>Novosphingobium</taxon>
    </lineage>
</organism>
<evidence type="ECO:0000256" key="9">
    <source>
        <dbReference type="SAM" id="Phobius"/>
    </source>
</evidence>
<keyword evidence="9" id="KW-0472">Membrane</keyword>
<keyword evidence="3 7" id="KW-0732">Signal</keyword>
<dbReference type="InterPro" id="IPR006311">
    <property type="entry name" value="TAT_signal"/>
</dbReference>
<dbReference type="Gene3D" id="3.10.450.70">
    <property type="entry name" value="Disulphide bond isomerase, DsbC/G, N-terminal"/>
    <property type="match status" value="1"/>
</dbReference>
<dbReference type="SUPFAM" id="SSF54423">
    <property type="entry name" value="DsbC/DsbG N-terminal domain-like"/>
    <property type="match status" value="1"/>
</dbReference>
<evidence type="ECO:0000256" key="2">
    <source>
        <dbReference type="ARBA" id="ARBA00009813"/>
    </source>
</evidence>
<keyword evidence="5" id="KW-1015">Disulfide bond</keyword>
<sequence>MIENTLLEQDNRRRRWLRTSAGLAAIIAVSAATGWGVASLAAPAAAPDTAKVREALKLRLPKTPIDAINCKGLGGLCEVASKSTLFYVDRAAKYLVIGRVYDMEARQDLTAARLLALNPDLLASGAARRSNPETQAEGGPSAAAASDRNAAPRHVPLGKLPAKGAITWGPADGPRVVVFSDFHCGYCKKLEAELKAIGARVEERPISIFGAESRRDAERVLCSPQPELALHMAYSGLALANPKPCDTSGLDANEAFARAHGFGGTPVIVRPADGAVLEGFRPAAVLRDFLRAGPSLAPTPAPKG</sequence>
<evidence type="ECO:0000256" key="7">
    <source>
        <dbReference type="RuleBase" id="RU364038"/>
    </source>
</evidence>
<reference evidence="12 13" key="1">
    <citation type="submission" date="2014-10" db="EMBL/GenBank/DDBJ databases">
        <title>Draft genome sequence of Novosphingobium subterraneum DSM 12447.</title>
        <authorList>
            <person name="Gan H.M."/>
            <person name="Gan H.Y."/>
            <person name="Savka M.A."/>
        </authorList>
    </citation>
    <scope>NUCLEOTIDE SEQUENCE [LARGE SCALE GENOMIC DNA]</scope>
    <source>
        <strain evidence="12 13">DSM 12447</strain>
    </source>
</reference>
<keyword evidence="6 7" id="KW-0676">Redox-active center</keyword>
<accession>A0A0B8Z9M6</accession>
<feature type="transmembrane region" description="Helical" evidence="9">
    <location>
        <begin position="21"/>
        <end position="42"/>
    </location>
</feature>
<evidence type="ECO:0000256" key="1">
    <source>
        <dbReference type="ARBA" id="ARBA00004418"/>
    </source>
</evidence>
<dbReference type="Proteomes" id="UP000031338">
    <property type="component" value="Unassembled WGS sequence"/>
</dbReference>
<gene>
    <name evidence="12" type="ORF">NJ75_03956</name>
</gene>
<comment type="caution">
    <text evidence="12">The sequence shown here is derived from an EMBL/GenBank/DDBJ whole genome shotgun (WGS) entry which is preliminary data.</text>
</comment>
<dbReference type="PROSITE" id="PS51318">
    <property type="entry name" value="TAT"/>
    <property type="match status" value="1"/>
</dbReference>
<evidence type="ECO:0000256" key="8">
    <source>
        <dbReference type="SAM" id="MobiDB-lite"/>
    </source>
</evidence>
<dbReference type="CDD" id="cd03020">
    <property type="entry name" value="DsbA_DsbC_DsbG"/>
    <property type="match status" value="1"/>
</dbReference>